<keyword evidence="6 9" id="KW-0010">Activator</keyword>
<dbReference type="InterPro" id="IPR023559">
    <property type="entry name" value="Flagellar_FlhD"/>
</dbReference>
<evidence type="ECO:0000313" key="11">
    <source>
        <dbReference type="Proteomes" id="UP000002424"/>
    </source>
</evidence>
<evidence type="ECO:0000313" key="10">
    <source>
        <dbReference type="EMBL" id="ACO78617.1"/>
    </source>
</evidence>
<organism evidence="10 11">
    <name type="scientific">Azotobacter vinelandii (strain DJ / ATCC BAA-1303)</name>
    <dbReference type="NCBI Taxonomy" id="322710"/>
    <lineage>
        <taxon>Bacteria</taxon>
        <taxon>Pseudomonadati</taxon>
        <taxon>Pseudomonadota</taxon>
        <taxon>Gammaproteobacteria</taxon>
        <taxon>Pseudomonadales</taxon>
        <taxon>Pseudomonadaceae</taxon>
        <taxon>Azotobacter</taxon>
    </lineage>
</organism>
<keyword evidence="10" id="KW-0282">Flagellum</keyword>
<evidence type="ECO:0000256" key="6">
    <source>
        <dbReference type="ARBA" id="ARBA00023159"/>
    </source>
</evidence>
<evidence type="ECO:0000256" key="1">
    <source>
        <dbReference type="ARBA" id="ARBA00022490"/>
    </source>
</evidence>
<gene>
    <name evidence="9 10" type="primary">flhD</name>
    <name evidence="10" type="ordered locus">Avin_24300</name>
</gene>
<dbReference type="EMBL" id="CP001157">
    <property type="protein sequence ID" value="ACO78617.1"/>
    <property type="molecule type" value="Genomic_DNA"/>
</dbReference>
<dbReference type="GeneID" id="88185609"/>
<keyword evidence="11" id="KW-1185">Reference proteome</keyword>
<reference evidence="10 11" key="1">
    <citation type="journal article" date="2009" name="J. Bacteriol.">
        <title>Genome sequence of Azotobacter vinelandii, an obligate aerobe specialized to support diverse anaerobic metabolic processes.</title>
        <authorList>
            <person name="Setubal J.C."/>
            <person name="dos Santos P."/>
            <person name="Goldman B.S."/>
            <person name="Ertesvag H."/>
            <person name="Espin G."/>
            <person name="Rubio L.M."/>
            <person name="Valla S."/>
            <person name="Almeida N.F."/>
            <person name="Balasubramanian D."/>
            <person name="Cromes L."/>
            <person name="Curatti L."/>
            <person name="Du Z."/>
            <person name="Godsy E."/>
            <person name="Goodner B."/>
            <person name="Hellner-Burris K."/>
            <person name="Hernandez J.A."/>
            <person name="Houmiel K."/>
            <person name="Imperial J."/>
            <person name="Kennedy C."/>
            <person name="Larson T.J."/>
            <person name="Latreille P."/>
            <person name="Ligon L.S."/>
            <person name="Lu J."/>
            <person name="Maerk M."/>
            <person name="Miller N.M."/>
            <person name="Norton S."/>
            <person name="O'Carroll I.P."/>
            <person name="Paulsen I."/>
            <person name="Raulfs E.C."/>
            <person name="Roemer R."/>
            <person name="Rosser J."/>
            <person name="Segura D."/>
            <person name="Slater S."/>
            <person name="Stricklin S.L."/>
            <person name="Studholme D.J."/>
            <person name="Sun J."/>
            <person name="Viana C.J."/>
            <person name="Wallin E."/>
            <person name="Wang B."/>
            <person name="Wheeler C."/>
            <person name="Zhu H."/>
            <person name="Dean D.R."/>
            <person name="Dixon R."/>
            <person name="Wood D."/>
        </authorList>
    </citation>
    <scope>NUCLEOTIDE SEQUENCE [LARGE SCALE GENOMIC DNA]</scope>
    <source>
        <strain evidence="11">DJ / ATCC BAA-1303</strain>
    </source>
</reference>
<dbReference type="RefSeq" id="WP_012701012.1">
    <property type="nucleotide sequence ID" value="NC_012560.1"/>
</dbReference>
<dbReference type="Pfam" id="PF05247">
    <property type="entry name" value="FlhD"/>
    <property type="match status" value="1"/>
</dbReference>
<keyword evidence="1 9" id="KW-0963">Cytoplasm</keyword>
<dbReference type="GO" id="GO:0005737">
    <property type="term" value="C:cytoplasm"/>
    <property type="evidence" value="ECO:0007669"/>
    <property type="project" value="UniProtKB-SubCell"/>
</dbReference>
<dbReference type="STRING" id="322710.Avin_24300"/>
<keyword evidence="10" id="KW-0969">Cilium</keyword>
<evidence type="ECO:0000256" key="7">
    <source>
        <dbReference type="ARBA" id="ARBA00023163"/>
    </source>
</evidence>
<name>C1DHM2_AZOVD</name>
<sequence>MVVDTLIEEIQDLNLTYLLLVQRLLRKDRATAIFRLKLSDEMADLLAGLSSKQLAQLARINQLICRPGFEDAGQLTKVLNNSREPGLARLHASLLMVSVDHAAGRARTVEP</sequence>
<comment type="function">
    <text evidence="8 9">Functions in complex with FlhC as a master transcriptional regulator that regulates transcription of several flagellar and non-flagellar operons by binding to their promoter region. Activates expression of class 2 flagellar genes, including fliA, which is a flagellum-specific sigma factor that turns on the class 3 genes. Also regulates genes whose products function in a variety of physiological pathways.</text>
</comment>
<dbReference type="EnsemblBacteria" id="ACO78617">
    <property type="protein sequence ID" value="ACO78617"/>
    <property type="gene ID" value="Avin_24300"/>
</dbReference>
<dbReference type="SUPFAM" id="SSF63592">
    <property type="entry name" value="Flagellar transcriptional activator FlhD"/>
    <property type="match status" value="1"/>
</dbReference>
<dbReference type="NCBIfam" id="NF002783">
    <property type="entry name" value="PRK02909.1-1"/>
    <property type="match status" value="1"/>
</dbReference>
<dbReference type="GO" id="GO:0044780">
    <property type="term" value="P:bacterial-type flagellum assembly"/>
    <property type="evidence" value="ECO:0007669"/>
    <property type="project" value="InterPro"/>
</dbReference>
<keyword evidence="4 9" id="KW-0238">DNA-binding</keyword>
<keyword evidence="3 9" id="KW-0805">Transcription regulation</keyword>
<evidence type="ECO:0000256" key="3">
    <source>
        <dbReference type="ARBA" id="ARBA00023015"/>
    </source>
</evidence>
<comment type="subcellular location">
    <subcellularLocation>
        <location evidence="9">Cytoplasm</location>
    </subcellularLocation>
</comment>
<dbReference type="GO" id="GO:1902208">
    <property type="term" value="P:regulation of bacterial-type flagellum assembly"/>
    <property type="evidence" value="ECO:0007669"/>
    <property type="project" value="UniProtKB-UniRule"/>
</dbReference>
<keyword evidence="7 9" id="KW-0804">Transcription</keyword>
<keyword evidence="10" id="KW-0966">Cell projection</keyword>
<evidence type="ECO:0000256" key="9">
    <source>
        <dbReference type="HAMAP-Rule" id="MF_00725"/>
    </source>
</evidence>
<keyword evidence="5 9" id="KW-1015">Disulfide bond</keyword>
<dbReference type="eggNOG" id="ENOG5031P80">
    <property type="taxonomic scope" value="Bacteria"/>
</dbReference>
<accession>C1DHM2</accession>
<comment type="subunit">
    <text evidence="9">Homodimer; disulfide-linked. Forms a heterohexamer composed of two FlhC and four FlhD subunits. Each FlhC binds a FlhD dimer, forming a heterotrimer, and a hexamer assembles by dimerization of two heterotrimers.</text>
</comment>
<dbReference type="OrthoDB" id="5298036at2"/>
<evidence type="ECO:0000256" key="8">
    <source>
        <dbReference type="ARBA" id="ARBA00025431"/>
    </source>
</evidence>
<evidence type="ECO:0000256" key="5">
    <source>
        <dbReference type="ARBA" id="ARBA00023157"/>
    </source>
</evidence>
<dbReference type="HOGENOM" id="CLU_144160_1_0_6"/>
<comment type="domain">
    <text evidence="9">The C-terminal region contains a putative helix-turn-helix (HTH) motif, suggesting that this region may bind DNA.</text>
</comment>
<dbReference type="GO" id="GO:0003677">
    <property type="term" value="F:DNA binding"/>
    <property type="evidence" value="ECO:0007669"/>
    <property type="project" value="UniProtKB-UniRule"/>
</dbReference>
<dbReference type="GO" id="GO:0045893">
    <property type="term" value="P:positive regulation of DNA-templated transcription"/>
    <property type="evidence" value="ECO:0007669"/>
    <property type="project" value="InterPro"/>
</dbReference>
<keyword evidence="2 9" id="KW-1005">Bacterial flagellum biogenesis</keyword>
<dbReference type="Proteomes" id="UP000002424">
    <property type="component" value="Chromosome"/>
</dbReference>
<protein>
    <recommendedName>
        <fullName evidence="9">Flagellar transcriptional regulator FlhD</fullName>
    </recommendedName>
</protein>
<dbReference type="HAMAP" id="MF_00725">
    <property type="entry name" value="FlhD"/>
    <property type="match status" value="1"/>
</dbReference>
<evidence type="ECO:0000256" key="4">
    <source>
        <dbReference type="ARBA" id="ARBA00023125"/>
    </source>
</evidence>
<dbReference type="AlphaFoldDB" id="C1DHM2"/>
<evidence type="ECO:0000256" key="2">
    <source>
        <dbReference type="ARBA" id="ARBA00022795"/>
    </source>
</evidence>
<dbReference type="InterPro" id="IPR036194">
    <property type="entry name" value="FlhD_sf"/>
</dbReference>
<comment type="similarity">
    <text evidence="9">Belongs to the FlhD family.</text>
</comment>
<dbReference type="Gene3D" id="1.10.4000.10">
    <property type="entry name" value="Flagellar transcriptional activator FlhD"/>
    <property type="match status" value="1"/>
</dbReference>
<dbReference type="KEGG" id="avn:Avin_24300"/>
<proteinExistence type="inferred from homology"/>
<feature type="disulfide bond" description="Interchain" evidence="9">
    <location>
        <position position="65"/>
    </location>
</feature>